<dbReference type="EMBL" id="QLLQ01000002">
    <property type="protein sequence ID" value="RAJ26416.1"/>
    <property type="molecule type" value="Genomic_DNA"/>
</dbReference>
<dbReference type="AlphaFoldDB" id="A0A327SBJ4"/>
<reference evidence="1 2" key="1">
    <citation type="submission" date="2018-06" db="EMBL/GenBank/DDBJ databases">
        <title>Genomic Encyclopedia of Archaeal and Bacterial Type Strains, Phase II (KMG-II): from individual species to whole genera.</title>
        <authorList>
            <person name="Goeker M."/>
        </authorList>
    </citation>
    <scope>NUCLEOTIDE SEQUENCE [LARGE SCALE GENOMIC DNA]</scope>
    <source>
        <strain evidence="1 2">DSM 12408</strain>
    </source>
</reference>
<accession>A0A327SBJ4</accession>
<protein>
    <submittedName>
        <fullName evidence="1">Uncharacterized protein</fullName>
    </submittedName>
</protein>
<comment type="caution">
    <text evidence="1">The sequence shown here is derived from an EMBL/GenBank/DDBJ whole genome shotgun (WGS) entry which is preliminary data.</text>
</comment>
<name>A0A327SBJ4_9FLAO</name>
<sequence>MGKANLHSLTPDAADTIFISKDSIMLKWLMSYFLNTTLTPLDL</sequence>
<organism evidence="1 2">
    <name type="scientific">Gelidibacter algens</name>
    <dbReference type="NCBI Taxonomy" id="49280"/>
    <lineage>
        <taxon>Bacteria</taxon>
        <taxon>Pseudomonadati</taxon>
        <taxon>Bacteroidota</taxon>
        <taxon>Flavobacteriia</taxon>
        <taxon>Flavobacteriales</taxon>
        <taxon>Flavobacteriaceae</taxon>
        <taxon>Gelidibacter</taxon>
    </lineage>
</organism>
<gene>
    <name evidence="1" type="ORF">LX77_00664</name>
</gene>
<evidence type="ECO:0000313" key="2">
    <source>
        <dbReference type="Proteomes" id="UP000248987"/>
    </source>
</evidence>
<keyword evidence="2" id="KW-1185">Reference proteome</keyword>
<proteinExistence type="predicted"/>
<evidence type="ECO:0000313" key="1">
    <source>
        <dbReference type="EMBL" id="RAJ26416.1"/>
    </source>
</evidence>
<dbReference type="Proteomes" id="UP000248987">
    <property type="component" value="Unassembled WGS sequence"/>
</dbReference>